<dbReference type="InterPro" id="IPR047801">
    <property type="entry name" value="Peptidase_C45"/>
</dbReference>
<dbReference type="Pfam" id="PF03417">
    <property type="entry name" value="AAT"/>
    <property type="match status" value="1"/>
</dbReference>
<reference evidence="2" key="1">
    <citation type="submission" date="2021-08" db="EMBL/GenBank/DDBJ databases">
        <title>WGS assembly of Ceratopteris richardii.</title>
        <authorList>
            <person name="Marchant D.B."/>
            <person name="Chen G."/>
            <person name="Jenkins J."/>
            <person name="Shu S."/>
            <person name="Leebens-Mack J."/>
            <person name="Grimwood J."/>
            <person name="Schmutz J."/>
            <person name="Soltis P."/>
            <person name="Soltis D."/>
            <person name="Chen Z.-H."/>
        </authorList>
    </citation>
    <scope>NUCLEOTIDE SEQUENCE</scope>
    <source>
        <strain evidence="2">Whitten #5841</strain>
        <tissue evidence="2">Leaf</tissue>
    </source>
</reference>
<evidence type="ECO:0000313" key="3">
    <source>
        <dbReference type="Proteomes" id="UP000825935"/>
    </source>
</evidence>
<accession>A0A8T2TLP3</accession>
<dbReference type="EMBL" id="CM035418">
    <property type="protein sequence ID" value="KAH7421539.1"/>
    <property type="molecule type" value="Genomic_DNA"/>
</dbReference>
<proteinExistence type="predicted"/>
<dbReference type="OrthoDB" id="189997at2759"/>
<dbReference type="Gene3D" id="1.10.10.2120">
    <property type="match status" value="1"/>
</dbReference>
<sequence>MLQSICFSSFAIKSAISAMHSTDWLPSINVDASDPYHMGWQIGQRFKGLIKSRMSKDPFLYSQLLPYAATHDGQQLVDALSASNKNLYPRYWSELQGIADGSYTSLLEVLLLNFRKEIMPFITCRTKNEVYDAEECSDVAICSSLAALGHNEDANVSVQDHISFLVHASLSSEASFTAFTLAGELPSCAFGFNSYGVGFTLNAVPPLPDEVVAGGIGRNFVSRDLLESTCLEVALQCVQLKNLAVGHSYNIFDICSRKIVNVETASRGRFSVKEIGATPFFHANMYRHLDISQVQDESSLHRHARAADLPKFTKDEILSLLGDTEDELYPIYMQGPVLHTLCTIWVDVDARKLTIYSGRPSSIERERSALVFDLTAQ</sequence>
<dbReference type="InterPro" id="IPR047794">
    <property type="entry name" value="C45_proenzyme-like"/>
</dbReference>
<organism evidence="2 3">
    <name type="scientific">Ceratopteris richardii</name>
    <name type="common">Triangle waterfern</name>
    <dbReference type="NCBI Taxonomy" id="49495"/>
    <lineage>
        <taxon>Eukaryota</taxon>
        <taxon>Viridiplantae</taxon>
        <taxon>Streptophyta</taxon>
        <taxon>Embryophyta</taxon>
        <taxon>Tracheophyta</taxon>
        <taxon>Polypodiopsida</taxon>
        <taxon>Polypodiidae</taxon>
        <taxon>Polypodiales</taxon>
        <taxon>Pteridineae</taxon>
        <taxon>Pteridaceae</taxon>
        <taxon>Parkerioideae</taxon>
        <taxon>Ceratopteris</taxon>
    </lineage>
</organism>
<dbReference type="PANTHER" id="PTHR34180:SF1">
    <property type="entry name" value="BETA-ALANYL-DOPAMINE_CARCININE HYDROLASE"/>
    <property type="match status" value="1"/>
</dbReference>
<evidence type="ECO:0000313" key="2">
    <source>
        <dbReference type="EMBL" id="KAH7421539.1"/>
    </source>
</evidence>
<dbReference type="NCBIfam" id="NF040521">
    <property type="entry name" value="C45_proenzyme"/>
    <property type="match status" value="1"/>
</dbReference>
<gene>
    <name evidence="2" type="ORF">KP509_13G062900</name>
</gene>
<comment type="caution">
    <text evidence="2">The sequence shown here is derived from an EMBL/GenBank/DDBJ whole genome shotgun (WGS) entry which is preliminary data.</text>
</comment>
<keyword evidence="3" id="KW-1185">Reference proteome</keyword>
<dbReference type="PANTHER" id="PTHR34180">
    <property type="entry name" value="PEPTIDASE C45"/>
    <property type="match status" value="1"/>
</dbReference>
<dbReference type="OMA" id="DKYPIYM"/>
<evidence type="ECO:0000259" key="1">
    <source>
        <dbReference type="Pfam" id="PF03417"/>
    </source>
</evidence>
<name>A0A8T2TLP3_CERRI</name>
<dbReference type="InterPro" id="IPR005079">
    <property type="entry name" value="Peptidase_C45_hydrolase"/>
</dbReference>
<dbReference type="Gene3D" id="3.60.60.10">
    <property type="entry name" value="Penicillin V Acylase, Chain A"/>
    <property type="match status" value="1"/>
</dbReference>
<dbReference type="Proteomes" id="UP000825935">
    <property type="component" value="Chromosome 13"/>
</dbReference>
<feature type="domain" description="Peptidase C45 hydrolase" evidence="1">
    <location>
        <begin position="147"/>
        <end position="361"/>
    </location>
</feature>
<dbReference type="AlphaFoldDB" id="A0A8T2TLP3"/>
<protein>
    <recommendedName>
        <fullName evidence="1">Peptidase C45 hydrolase domain-containing protein</fullName>
    </recommendedName>
</protein>